<proteinExistence type="inferred from homology"/>
<accession>A0A1F7XKA4</accession>
<comment type="caution">
    <text evidence="9">Lacks conserved residue(s) required for the propagation of feature annotation.</text>
</comment>
<comment type="subcellular location">
    <subcellularLocation>
        <location evidence="9">Cell membrane</location>
        <topology evidence="9">Multi-pass membrane protein</topology>
    </subcellularLocation>
    <subcellularLocation>
        <location evidence="1">Membrane</location>
        <topology evidence="1">Multi-pass membrane protein</topology>
    </subcellularLocation>
</comment>
<evidence type="ECO:0000313" key="10">
    <source>
        <dbReference type="EMBL" id="OGM15481.1"/>
    </source>
</evidence>
<keyword evidence="3 9" id="KW-0813">Transport</keyword>
<dbReference type="EMBL" id="MGFX01000004">
    <property type="protein sequence ID" value="OGM15481.1"/>
    <property type="molecule type" value="Genomic_DNA"/>
</dbReference>
<evidence type="ECO:0000256" key="5">
    <source>
        <dbReference type="ARBA" id="ARBA00022927"/>
    </source>
</evidence>
<keyword evidence="6 9" id="KW-1133">Transmembrane helix</keyword>
<dbReference type="GO" id="GO:0005886">
    <property type="term" value="C:plasma membrane"/>
    <property type="evidence" value="ECO:0007669"/>
    <property type="project" value="UniProtKB-SubCell"/>
</dbReference>
<keyword evidence="9" id="KW-1003">Cell membrane</keyword>
<dbReference type="GO" id="GO:0009306">
    <property type="term" value="P:protein secretion"/>
    <property type="evidence" value="ECO:0007669"/>
    <property type="project" value="UniProtKB-UniRule"/>
</dbReference>
<evidence type="ECO:0000256" key="4">
    <source>
        <dbReference type="ARBA" id="ARBA00022692"/>
    </source>
</evidence>
<comment type="caution">
    <text evidence="10">The sequence shown here is derived from an EMBL/GenBank/DDBJ whole genome shotgun (WGS) entry which is preliminary data.</text>
</comment>
<sequence>MKDSLLAAQIVVSAVLVGLILIQARGTGFARGWTASSASFTRRGLEKLIFRATFLFSALFILISLASLAI</sequence>
<keyword evidence="7 9" id="KW-0811">Translocation</keyword>
<dbReference type="AlphaFoldDB" id="A0A1F7XKA4"/>
<keyword evidence="4 9" id="KW-0812">Transmembrane</keyword>
<keyword evidence="8 9" id="KW-0472">Membrane</keyword>
<feature type="transmembrane region" description="Helical" evidence="9">
    <location>
        <begin position="48"/>
        <end position="69"/>
    </location>
</feature>
<evidence type="ECO:0000256" key="3">
    <source>
        <dbReference type="ARBA" id="ARBA00022448"/>
    </source>
</evidence>
<dbReference type="GO" id="GO:0015450">
    <property type="term" value="F:protein-transporting ATPase activity"/>
    <property type="evidence" value="ECO:0007669"/>
    <property type="project" value="UniProtKB-UniRule"/>
</dbReference>
<protein>
    <recommendedName>
        <fullName evidence="9">Protein-export membrane protein SecG</fullName>
    </recommendedName>
</protein>
<dbReference type="STRING" id="1802485.A2V97_00420"/>
<evidence type="ECO:0000256" key="1">
    <source>
        <dbReference type="ARBA" id="ARBA00004141"/>
    </source>
</evidence>
<comment type="similarity">
    <text evidence="2 9">Belongs to the SecG family.</text>
</comment>
<evidence type="ECO:0000256" key="2">
    <source>
        <dbReference type="ARBA" id="ARBA00008445"/>
    </source>
</evidence>
<name>A0A1F7XKA4_9BACT</name>
<evidence type="ECO:0000256" key="8">
    <source>
        <dbReference type="ARBA" id="ARBA00023136"/>
    </source>
</evidence>
<gene>
    <name evidence="10" type="ORF">A2V97_00420</name>
</gene>
<dbReference type="NCBIfam" id="TIGR00810">
    <property type="entry name" value="secG"/>
    <property type="match status" value="1"/>
</dbReference>
<dbReference type="Pfam" id="PF03840">
    <property type="entry name" value="SecG"/>
    <property type="match status" value="1"/>
</dbReference>
<reference evidence="10 11" key="1">
    <citation type="journal article" date="2016" name="Nat. Commun.">
        <title>Thousands of microbial genomes shed light on interconnected biogeochemical processes in an aquifer system.</title>
        <authorList>
            <person name="Anantharaman K."/>
            <person name="Brown C.T."/>
            <person name="Hug L.A."/>
            <person name="Sharon I."/>
            <person name="Castelle C.J."/>
            <person name="Probst A.J."/>
            <person name="Thomas B.C."/>
            <person name="Singh A."/>
            <person name="Wilkins M.J."/>
            <person name="Karaoz U."/>
            <person name="Brodie E.L."/>
            <person name="Williams K.H."/>
            <person name="Hubbard S.S."/>
            <person name="Banfield J.F."/>
        </authorList>
    </citation>
    <scope>NUCLEOTIDE SEQUENCE [LARGE SCALE GENOMIC DNA]</scope>
</reference>
<evidence type="ECO:0000256" key="6">
    <source>
        <dbReference type="ARBA" id="ARBA00022989"/>
    </source>
</evidence>
<evidence type="ECO:0000256" key="7">
    <source>
        <dbReference type="ARBA" id="ARBA00023010"/>
    </source>
</evidence>
<organism evidence="10 11">
    <name type="scientific">Candidatus Woesebacteria bacterium RBG_16_42_24</name>
    <dbReference type="NCBI Taxonomy" id="1802485"/>
    <lineage>
        <taxon>Bacteria</taxon>
        <taxon>Candidatus Woeseibacteriota</taxon>
    </lineage>
</organism>
<comment type="function">
    <text evidence="9">Involved in protein export. Participates in an early event of protein translocation.</text>
</comment>
<dbReference type="PRINTS" id="PR01651">
    <property type="entry name" value="SECGEXPORT"/>
</dbReference>
<dbReference type="InterPro" id="IPR004692">
    <property type="entry name" value="SecG"/>
</dbReference>
<keyword evidence="5 9" id="KW-0653">Protein transport</keyword>
<evidence type="ECO:0000256" key="9">
    <source>
        <dbReference type="RuleBase" id="RU365087"/>
    </source>
</evidence>
<evidence type="ECO:0000313" key="11">
    <source>
        <dbReference type="Proteomes" id="UP000177382"/>
    </source>
</evidence>
<dbReference type="Proteomes" id="UP000177382">
    <property type="component" value="Unassembled WGS sequence"/>
</dbReference>